<keyword evidence="1" id="KW-1133">Transmembrane helix</keyword>
<proteinExistence type="predicted"/>
<evidence type="ECO:0000313" key="3">
    <source>
        <dbReference type="Proteomes" id="UP000702425"/>
    </source>
</evidence>
<feature type="transmembrane region" description="Helical" evidence="1">
    <location>
        <begin position="46"/>
        <end position="64"/>
    </location>
</feature>
<feature type="transmembrane region" description="Helical" evidence="1">
    <location>
        <begin position="100"/>
        <end position="120"/>
    </location>
</feature>
<evidence type="ECO:0000313" key="2">
    <source>
        <dbReference type="EMBL" id="NQE36763.1"/>
    </source>
</evidence>
<evidence type="ECO:0000256" key="1">
    <source>
        <dbReference type="SAM" id="Phobius"/>
    </source>
</evidence>
<accession>A0ABX2D4K5</accession>
<dbReference type="RefSeq" id="WP_172190630.1">
    <property type="nucleotide sequence ID" value="NZ_CAWPPK010000315.1"/>
</dbReference>
<name>A0ABX2D4K5_9CYAN</name>
<sequence length="130" mass="14854">MKNLMAWKYVFLGKAVINWAESVGLLFGDQWIRQLLNLKPLTNPEYLHMFIVLIFIFGIGYWWVGNDLSRQDIVKLGICAQSSVFPVLAYHTAIGNLHPLYLVPGAIDLVFSILFGLFLYSYNETKPALE</sequence>
<protein>
    <submittedName>
        <fullName evidence="2">Uncharacterized protein</fullName>
    </submittedName>
</protein>
<dbReference type="Proteomes" id="UP000702425">
    <property type="component" value="Unassembled WGS sequence"/>
</dbReference>
<keyword evidence="3" id="KW-1185">Reference proteome</keyword>
<keyword evidence="1" id="KW-0812">Transmembrane</keyword>
<dbReference type="EMBL" id="SRRZ01000097">
    <property type="protein sequence ID" value="NQE36763.1"/>
    <property type="molecule type" value="Genomic_DNA"/>
</dbReference>
<reference evidence="2 3" key="1">
    <citation type="journal article" date="2020" name="Sci. Rep.">
        <title>A novel cyanobacterial geosmin producer, revising GeoA distribution and dispersion patterns in Bacteria.</title>
        <authorList>
            <person name="Churro C."/>
            <person name="Semedo-Aguiar A.P."/>
            <person name="Silva A.D."/>
            <person name="Pereira-Leal J.B."/>
            <person name="Leite R.B."/>
        </authorList>
    </citation>
    <scope>NUCLEOTIDE SEQUENCE [LARGE SCALE GENOMIC DNA]</scope>
    <source>
        <strain evidence="2 3">IPMA8</strain>
    </source>
</reference>
<organism evidence="2 3">
    <name type="scientific">Microcoleus asticus IPMA8</name>
    <dbReference type="NCBI Taxonomy" id="2563858"/>
    <lineage>
        <taxon>Bacteria</taxon>
        <taxon>Bacillati</taxon>
        <taxon>Cyanobacteriota</taxon>
        <taxon>Cyanophyceae</taxon>
        <taxon>Oscillatoriophycideae</taxon>
        <taxon>Oscillatoriales</taxon>
        <taxon>Microcoleaceae</taxon>
        <taxon>Microcoleus</taxon>
        <taxon>Microcoleus asticus</taxon>
    </lineage>
</organism>
<comment type="caution">
    <text evidence="2">The sequence shown here is derived from an EMBL/GenBank/DDBJ whole genome shotgun (WGS) entry which is preliminary data.</text>
</comment>
<keyword evidence="1" id="KW-0472">Membrane</keyword>
<gene>
    <name evidence="2" type="ORF">E5S67_04528</name>
</gene>